<dbReference type="PANTHER" id="PTHR10869">
    <property type="entry name" value="PROLYL 4-HYDROXYLASE ALPHA SUBUNIT"/>
    <property type="match status" value="1"/>
</dbReference>
<evidence type="ECO:0000313" key="15">
    <source>
        <dbReference type="RefSeq" id="XP_016937847.4"/>
    </source>
</evidence>
<evidence type="ECO:0000256" key="11">
    <source>
        <dbReference type="ARBA" id="ARBA00023004"/>
    </source>
</evidence>
<proteinExistence type="inferred from homology"/>
<reference evidence="15" key="1">
    <citation type="submission" date="2025-08" db="UniProtKB">
        <authorList>
            <consortium name="RefSeq"/>
        </authorList>
    </citation>
    <scope>IDENTIFICATION</scope>
</reference>
<dbReference type="InterPro" id="IPR045054">
    <property type="entry name" value="P4HA-like"/>
</dbReference>
<keyword evidence="11" id="KW-0408">Iron</keyword>
<dbReference type="Gene3D" id="1.25.40.10">
    <property type="entry name" value="Tetratricopeptide repeat domain"/>
    <property type="match status" value="1"/>
</dbReference>
<evidence type="ECO:0000256" key="2">
    <source>
        <dbReference type="ARBA" id="ARBA00002035"/>
    </source>
</evidence>
<dbReference type="Proteomes" id="UP001652628">
    <property type="component" value="Chromosome 3"/>
</dbReference>
<dbReference type="GO" id="GO:0031418">
    <property type="term" value="F:L-ascorbic acid binding"/>
    <property type="evidence" value="ECO:0007669"/>
    <property type="project" value="UniProtKB-KW"/>
</dbReference>
<keyword evidence="8" id="KW-0847">Vitamin C</keyword>
<evidence type="ECO:0000256" key="1">
    <source>
        <dbReference type="ARBA" id="ARBA00001961"/>
    </source>
</evidence>
<dbReference type="InterPro" id="IPR006620">
    <property type="entry name" value="Pro_4_hyd_alph"/>
</dbReference>
<gene>
    <name evidence="15" type="primary">LOC108015798</name>
</gene>
<evidence type="ECO:0000259" key="13">
    <source>
        <dbReference type="PROSITE" id="PS51471"/>
    </source>
</evidence>
<evidence type="ECO:0000256" key="12">
    <source>
        <dbReference type="ARBA" id="ARBA00023180"/>
    </source>
</evidence>
<dbReference type="Gene3D" id="6.10.140.1460">
    <property type="match status" value="1"/>
</dbReference>
<protein>
    <recommendedName>
        <fullName evidence="5">procollagen-proline 4-dioxygenase</fullName>
        <ecNumber evidence="5">1.14.11.2</ecNumber>
    </recommendedName>
</protein>
<keyword evidence="9" id="KW-0223">Dioxygenase</keyword>
<evidence type="ECO:0000256" key="6">
    <source>
        <dbReference type="ARBA" id="ARBA00022723"/>
    </source>
</evidence>
<dbReference type="InterPro" id="IPR044862">
    <property type="entry name" value="Pro_4_hyd_alph_FE2OG_OXY"/>
</dbReference>
<feature type="domain" description="Fe2OG dioxygenase" evidence="13">
    <location>
        <begin position="388"/>
        <end position="498"/>
    </location>
</feature>
<dbReference type="GO" id="GO:0004656">
    <property type="term" value="F:procollagen-proline 4-dioxygenase activity"/>
    <property type="evidence" value="ECO:0007669"/>
    <property type="project" value="UniProtKB-EC"/>
</dbReference>
<evidence type="ECO:0000256" key="5">
    <source>
        <dbReference type="ARBA" id="ARBA00012269"/>
    </source>
</evidence>
<comment type="subcellular location">
    <subcellularLocation>
        <location evidence="3">Endoplasmic reticulum lumen</location>
    </subcellularLocation>
</comment>
<evidence type="ECO:0000313" key="14">
    <source>
        <dbReference type="Proteomes" id="UP001652628"/>
    </source>
</evidence>
<dbReference type="Pfam" id="PF08336">
    <property type="entry name" value="P4Ha_N"/>
    <property type="match status" value="1"/>
</dbReference>
<dbReference type="AlphaFoldDB" id="A0AB39ZNL5"/>
<dbReference type="Pfam" id="PF13640">
    <property type="entry name" value="2OG-FeII_Oxy_3"/>
    <property type="match status" value="1"/>
</dbReference>
<evidence type="ECO:0000256" key="9">
    <source>
        <dbReference type="ARBA" id="ARBA00022964"/>
    </source>
</evidence>
<dbReference type="PANTHER" id="PTHR10869:SF244">
    <property type="entry name" value="PROLYL 4-HYDROXYLASE SUBUNIT ALPHA-2"/>
    <property type="match status" value="1"/>
</dbReference>
<accession>A0AB39ZNL5</accession>
<name>A0AB39ZNL5_DROSZ</name>
<dbReference type="GeneID" id="108015798"/>
<keyword evidence="10" id="KW-0560">Oxidoreductase</keyword>
<dbReference type="EC" id="1.14.11.2" evidence="5"/>
<evidence type="ECO:0000256" key="7">
    <source>
        <dbReference type="ARBA" id="ARBA00022824"/>
    </source>
</evidence>
<keyword evidence="6" id="KW-0479">Metal-binding</keyword>
<dbReference type="PROSITE" id="PS51471">
    <property type="entry name" value="FE2OG_OXY"/>
    <property type="match status" value="1"/>
</dbReference>
<dbReference type="SMART" id="SM00702">
    <property type="entry name" value="P4Hc"/>
    <property type="match status" value="1"/>
</dbReference>
<organism evidence="14 15">
    <name type="scientific">Drosophila suzukii</name>
    <name type="common">Spotted-wing drosophila fruit fly</name>
    <dbReference type="NCBI Taxonomy" id="28584"/>
    <lineage>
        <taxon>Eukaryota</taxon>
        <taxon>Metazoa</taxon>
        <taxon>Ecdysozoa</taxon>
        <taxon>Arthropoda</taxon>
        <taxon>Hexapoda</taxon>
        <taxon>Insecta</taxon>
        <taxon>Pterygota</taxon>
        <taxon>Neoptera</taxon>
        <taxon>Endopterygota</taxon>
        <taxon>Diptera</taxon>
        <taxon>Brachycera</taxon>
        <taxon>Muscomorpha</taxon>
        <taxon>Ephydroidea</taxon>
        <taxon>Drosophilidae</taxon>
        <taxon>Drosophila</taxon>
        <taxon>Sophophora</taxon>
    </lineage>
</organism>
<keyword evidence="7" id="KW-0256">Endoplasmic reticulum</keyword>
<dbReference type="RefSeq" id="XP_016937847.4">
    <property type="nucleotide sequence ID" value="XM_017082358.4"/>
</dbReference>
<evidence type="ECO:0000256" key="10">
    <source>
        <dbReference type="ARBA" id="ARBA00023002"/>
    </source>
</evidence>
<evidence type="ECO:0000256" key="4">
    <source>
        <dbReference type="ARBA" id="ARBA00006511"/>
    </source>
</evidence>
<dbReference type="InterPro" id="IPR013547">
    <property type="entry name" value="P4H_N"/>
</dbReference>
<keyword evidence="14" id="KW-1185">Reference proteome</keyword>
<evidence type="ECO:0000256" key="3">
    <source>
        <dbReference type="ARBA" id="ARBA00004319"/>
    </source>
</evidence>
<comment type="similarity">
    <text evidence="4">Belongs to the P4HA family.</text>
</comment>
<dbReference type="InterPro" id="IPR011990">
    <property type="entry name" value="TPR-like_helical_dom_sf"/>
</dbReference>
<dbReference type="GO" id="GO:0005788">
    <property type="term" value="C:endoplasmic reticulum lumen"/>
    <property type="evidence" value="ECO:0007669"/>
    <property type="project" value="UniProtKB-SubCell"/>
</dbReference>
<dbReference type="Gene3D" id="2.60.120.620">
    <property type="entry name" value="q2cbj1_9rhob like domain"/>
    <property type="match status" value="1"/>
</dbReference>
<evidence type="ECO:0000256" key="8">
    <source>
        <dbReference type="ARBA" id="ARBA00022896"/>
    </source>
</evidence>
<keyword evidence="12" id="KW-0325">Glycoprotein</keyword>
<dbReference type="GO" id="GO:0005506">
    <property type="term" value="F:iron ion binding"/>
    <property type="evidence" value="ECO:0007669"/>
    <property type="project" value="InterPro"/>
</dbReference>
<sequence>MIYSTSVMSMVKLLEMEETLKASLEVYVQEMQSKLDIIKLFQESLKRETLITLDEREEYMANPLNAFPLLRRLNQDWPKWLRYIKLAIATKKIKEIEMQLKSAPNNDDLEVALKGMARIEKFYNQHADDLTKGFLMGRKFNSQLTAPDCVALGDFYYNTTKYSRSTHWYRMALRLHTLPQGKLYEKVLGLKRKKIYKKYGKALLKESVASDKAKATPAELSAWNSLAKEVAKEDNYDNVKQLIDEYLSLDEKIFQDEAAKLRRKSSRLERGCRGEWPKKSSPELICRYNRDTSAFLKLAPLKMEFLNMQPLVVMYHDVLYESEFKSLRDIAIFNGTMTDGWTYVDFDKKGKPKPQDRVVKMITFQGTTPSATLSINRRIADMSGLEMQENMALFLTNYGLGSHFGKHVDYVELAKRPPDFFTDLGGNRIATALLYGTDVPLGGTTVFTKLKISVEPKKGNALIWFNLNNAGDPDPLTEHSVCPVVMGSIWTISKWIHERQQVFKEPCFA</sequence>
<comment type="function">
    <text evidence="2">Catalyzes the post-translational formation of 4-hydroxyproline in -Xaa-Pro-Gly- sequences in collagens and other proteins.</text>
</comment>
<comment type="cofactor">
    <cofactor evidence="1">
        <name>L-ascorbate</name>
        <dbReference type="ChEBI" id="CHEBI:38290"/>
    </cofactor>
</comment>
<dbReference type="InterPro" id="IPR005123">
    <property type="entry name" value="Oxoglu/Fe-dep_dioxygenase_dom"/>
</dbReference>